<dbReference type="OrthoDB" id="74740at2759"/>
<name>A0A1V9ZBA6_ACHHY</name>
<evidence type="ECO:0000313" key="4">
    <source>
        <dbReference type="Proteomes" id="UP000243579"/>
    </source>
</evidence>
<evidence type="ECO:0000256" key="2">
    <source>
        <dbReference type="SAM" id="MobiDB-lite"/>
    </source>
</evidence>
<gene>
    <name evidence="3" type="ORF">ACHHYP_00143</name>
</gene>
<dbReference type="Proteomes" id="UP000243579">
    <property type="component" value="Unassembled WGS sequence"/>
</dbReference>
<keyword evidence="4" id="KW-1185">Reference proteome</keyword>
<dbReference type="AlphaFoldDB" id="A0A1V9ZBA6"/>
<protein>
    <submittedName>
        <fullName evidence="3">Uncharacterized protein</fullName>
    </submittedName>
</protein>
<comment type="caution">
    <text evidence="3">The sequence shown here is derived from an EMBL/GenBank/DDBJ whole genome shotgun (WGS) entry which is preliminary data.</text>
</comment>
<accession>A0A1V9ZBA6</accession>
<proteinExistence type="predicted"/>
<organism evidence="3 4">
    <name type="scientific">Achlya hypogyna</name>
    <name type="common">Oomycete</name>
    <name type="synonym">Protoachlya hypogyna</name>
    <dbReference type="NCBI Taxonomy" id="1202772"/>
    <lineage>
        <taxon>Eukaryota</taxon>
        <taxon>Sar</taxon>
        <taxon>Stramenopiles</taxon>
        <taxon>Oomycota</taxon>
        <taxon>Saprolegniomycetes</taxon>
        <taxon>Saprolegniales</taxon>
        <taxon>Achlyaceae</taxon>
        <taxon>Achlya</taxon>
    </lineage>
</organism>
<reference evidence="3 4" key="1">
    <citation type="journal article" date="2014" name="Genome Biol. Evol.">
        <title>The secreted proteins of Achlya hypogyna and Thraustotheca clavata identify the ancestral oomycete secretome and reveal gene acquisitions by horizontal gene transfer.</title>
        <authorList>
            <person name="Misner I."/>
            <person name="Blouin N."/>
            <person name="Leonard G."/>
            <person name="Richards T.A."/>
            <person name="Lane C.E."/>
        </authorList>
    </citation>
    <scope>NUCLEOTIDE SEQUENCE [LARGE SCALE GENOMIC DNA]</scope>
    <source>
        <strain evidence="3 4">ATCC 48635</strain>
    </source>
</reference>
<sequence length="122" mass="14095">MGQGASLMKSIVADTREIVRMTNKEAYQTQYKAYIEATAKLEATKKQNKILQEQLEQTKQHVFAQSEAFHKQKLEMDKQIDKFVNLHSIGHDVRERHEQILEQFKDAAEHPKNATETKPKGS</sequence>
<dbReference type="EMBL" id="JNBR01000331">
    <property type="protein sequence ID" value="OQR95273.1"/>
    <property type="molecule type" value="Genomic_DNA"/>
</dbReference>
<feature type="coiled-coil region" evidence="1">
    <location>
        <begin position="34"/>
        <end position="61"/>
    </location>
</feature>
<keyword evidence="1" id="KW-0175">Coiled coil</keyword>
<evidence type="ECO:0000256" key="1">
    <source>
        <dbReference type="SAM" id="Coils"/>
    </source>
</evidence>
<evidence type="ECO:0000313" key="3">
    <source>
        <dbReference type="EMBL" id="OQR95273.1"/>
    </source>
</evidence>
<feature type="region of interest" description="Disordered" evidence="2">
    <location>
        <begin position="103"/>
        <end position="122"/>
    </location>
</feature>